<evidence type="ECO:0000313" key="2">
    <source>
        <dbReference type="Proteomes" id="UP000275846"/>
    </source>
</evidence>
<proteinExistence type="predicted"/>
<reference evidence="1 2" key="2">
    <citation type="submission" date="2018-11" db="EMBL/GenBank/DDBJ databases">
        <authorList>
            <consortium name="Pathogen Informatics"/>
        </authorList>
    </citation>
    <scope>NUCLEOTIDE SEQUENCE [LARGE SCALE GENOMIC DNA]</scope>
    <source>
        <strain evidence="1 2">NST_G2</strain>
    </source>
</reference>
<dbReference type="Proteomes" id="UP000275846">
    <property type="component" value="Unassembled WGS sequence"/>
</dbReference>
<sequence length="117" mass="12892">MDRSSIFGYIFMKCLGDSHTGRQLGTRINECKLAIRRRGPLSLVFAHAVDCYHRFKWNATEVVAMASTKLGTPSQTASTAMSIWTLNTKVCVPGSLTCAYNLTTAANLFLIMLNLTV</sequence>
<protein>
    <submittedName>
        <fullName evidence="1 3">Uncharacterized protein</fullName>
    </submittedName>
</protein>
<reference evidence="3" key="1">
    <citation type="submission" date="2016-06" db="UniProtKB">
        <authorList>
            <consortium name="WormBaseParasite"/>
        </authorList>
    </citation>
    <scope>IDENTIFICATION</scope>
</reference>
<organism evidence="3">
    <name type="scientific">Schistocephalus solidus</name>
    <name type="common">Tapeworm</name>
    <dbReference type="NCBI Taxonomy" id="70667"/>
    <lineage>
        <taxon>Eukaryota</taxon>
        <taxon>Metazoa</taxon>
        <taxon>Spiralia</taxon>
        <taxon>Lophotrochozoa</taxon>
        <taxon>Platyhelminthes</taxon>
        <taxon>Cestoda</taxon>
        <taxon>Eucestoda</taxon>
        <taxon>Diphyllobothriidea</taxon>
        <taxon>Diphyllobothriidae</taxon>
        <taxon>Schistocephalus</taxon>
    </lineage>
</organism>
<accession>A0A183TJD0</accession>
<dbReference type="EMBL" id="UYSU01041257">
    <property type="protein sequence ID" value="VDM02964.1"/>
    <property type="molecule type" value="Genomic_DNA"/>
</dbReference>
<dbReference type="OrthoDB" id="6274432at2759"/>
<evidence type="ECO:0000313" key="3">
    <source>
        <dbReference type="WBParaSite" id="SSLN_0001721101-mRNA-1"/>
    </source>
</evidence>
<evidence type="ECO:0000313" key="1">
    <source>
        <dbReference type="EMBL" id="VDM02964.1"/>
    </source>
</evidence>
<keyword evidence="2" id="KW-1185">Reference proteome</keyword>
<gene>
    <name evidence="1" type="ORF">SSLN_LOCUS16578</name>
</gene>
<name>A0A183TJD0_SCHSO</name>
<dbReference type="AlphaFoldDB" id="A0A183TJD0"/>
<dbReference type="WBParaSite" id="SSLN_0001721101-mRNA-1">
    <property type="protein sequence ID" value="SSLN_0001721101-mRNA-1"/>
    <property type="gene ID" value="SSLN_0001721101"/>
</dbReference>